<keyword evidence="5" id="KW-0732">Signal</keyword>
<dbReference type="RefSeq" id="WP_175517382.1">
    <property type="nucleotide sequence ID" value="NZ_FOQD01000007.1"/>
</dbReference>
<sequence>MGRSPAVLLAFSLLLLTVRGAVADGIILNGVSPRSIGRGGTNIAHSDNGGLIFDNPAGIAAVQGNGLFDIGVDTLITDFSYSDPANATSYANSATPLPQISLVRKSEDGRWAYGIGLFTPAGFSESYRLEGPPPLGGPQLYESFGALMKILPALAWQPTEGLRFGGTLGVGINHTELQAPYFLQDPTPYQGLPMLLDMQGSGAALVWSVGMQYDVTEATTLGVTYQSASDFHLSGPASVTVPGLGTSRYDASMNIVFPQSVGWGVKHKLAKRHTLSTDLIWYDWSTAFDELSLSFSNPSTPGFPPVAEHVPLNWRDSLSVRLGYEWDLETMGIVRFGYVYHRNPIPDNTLTPLIQATMQNGFSTGYGFQFKNWDLDLAYMFMFGPRQNVSNSVFIGNDFDGSSTTAQTHAIAVSAIRRF</sequence>
<dbReference type="EMBL" id="FOQD01000007">
    <property type="protein sequence ID" value="SFI29943.1"/>
    <property type="molecule type" value="Genomic_DNA"/>
</dbReference>
<dbReference type="Proteomes" id="UP000199518">
    <property type="component" value="Unassembled WGS sequence"/>
</dbReference>
<dbReference type="GO" id="GO:0015483">
    <property type="term" value="F:long-chain fatty acid transporting porin activity"/>
    <property type="evidence" value="ECO:0007669"/>
    <property type="project" value="TreeGrafter"/>
</dbReference>
<comment type="similarity">
    <text evidence="2">Belongs to the OmpP1/FadL family.</text>
</comment>
<comment type="subcellular location">
    <subcellularLocation>
        <location evidence="1">Cell outer membrane</location>
        <topology evidence="1">Multi-pass membrane protein</topology>
    </subcellularLocation>
</comment>
<dbReference type="Gene3D" id="2.40.160.60">
    <property type="entry name" value="Outer membrane protein transport protein (OMPP1/FadL/TodX)"/>
    <property type="match status" value="1"/>
</dbReference>
<dbReference type="STRING" id="1576369.SAMN05421753_107226"/>
<evidence type="ECO:0000256" key="7">
    <source>
        <dbReference type="ARBA" id="ARBA00023237"/>
    </source>
</evidence>
<accession>A0A1I3H2R1</accession>
<name>A0A1I3H2R1_9PLAN</name>
<evidence type="ECO:0000256" key="1">
    <source>
        <dbReference type="ARBA" id="ARBA00004571"/>
    </source>
</evidence>
<keyword evidence="7" id="KW-0998">Cell outer membrane</keyword>
<dbReference type="PANTHER" id="PTHR35093">
    <property type="entry name" value="OUTER MEMBRANE PROTEIN NMB0088-RELATED"/>
    <property type="match status" value="1"/>
</dbReference>
<organism evidence="8 9">
    <name type="scientific">Planctomicrobium piriforme</name>
    <dbReference type="NCBI Taxonomy" id="1576369"/>
    <lineage>
        <taxon>Bacteria</taxon>
        <taxon>Pseudomonadati</taxon>
        <taxon>Planctomycetota</taxon>
        <taxon>Planctomycetia</taxon>
        <taxon>Planctomycetales</taxon>
        <taxon>Planctomycetaceae</taxon>
        <taxon>Planctomicrobium</taxon>
    </lineage>
</organism>
<evidence type="ECO:0000256" key="4">
    <source>
        <dbReference type="ARBA" id="ARBA00022692"/>
    </source>
</evidence>
<evidence type="ECO:0000256" key="5">
    <source>
        <dbReference type="ARBA" id="ARBA00022729"/>
    </source>
</evidence>
<evidence type="ECO:0000256" key="3">
    <source>
        <dbReference type="ARBA" id="ARBA00022452"/>
    </source>
</evidence>
<dbReference type="Pfam" id="PF03349">
    <property type="entry name" value="Toluene_X"/>
    <property type="match status" value="1"/>
</dbReference>
<dbReference type="GO" id="GO:0009279">
    <property type="term" value="C:cell outer membrane"/>
    <property type="evidence" value="ECO:0007669"/>
    <property type="project" value="UniProtKB-SubCell"/>
</dbReference>
<keyword evidence="9" id="KW-1185">Reference proteome</keyword>
<evidence type="ECO:0000256" key="6">
    <source>
        <dbReference type="ARBA" id="ARBA00023136"/>
    </source>
</evidence>
<evidence type="ECO:0000256" key="2">
    <source>
        <dbReference type="ARBA" id="ARBA00008163"/>
    </source>
</evidence>
<reference evidence="9" key="1">
    <citation type="submission" date="2016-10" db="EMBL/GenBank/DDBJ databases">
        <authorList>
            <person name="Varghese N."/>
            <person name="Submissions S."/>
        </authorList>
    </citation>
    <scope>NUCLEOTIDE SEQUENCE [LARGE SCALE GENOMIC DNA]</scope>
    <source>
        <strain evidence="9">DSM 26348</strain>
    </source>
</reference>
<dbReference type="InterPro" id="IPR005017">
    <property type="entry name" value="OMPP1/FadL/TodX"/>
</dbReference>
<proteinExistence type="inferred from homology"/>
<keyword evidence="4" id="KW-0812">Transmembrane</keyword>
<protein>
    <submittedName>
        <fullName evidence="8">Long-chain fatty acid transport protein</fullName>
    </submittedName>
</protein>
<gene>
    <name evidence="8" type="ORF">SAMN05421753_107226</name>
</gene>
<keyword evidence="6" id="KW-0472">Membrane</keyword>
<dbReference type="PANTHER" id="PTHR35093:SF8">
    <property type="entry name" value="OUTER MEMBRANE PROTEIN NMB0088-RELATED"/>
    <property type="match status" value="1"/>
</dbReference>
<evidence type="ECO:0000313" key="8">
    <source>
        <dbReference type="EMBL" id="SFI29943.1"/>
    </source>
</evidence>
<keyword evidence="3" id="KW-1134">Transmembrane beta strand</keyword>
<dbReference type="AlphaFoldDB" id="A0A1I3H2R1"/>
<evidence type="ECO:0000313" key="9">
    <source>
        <dbReference type="Proteomes" id="UP000199518"/>
    </source>
</evidence>
<dbReference type="SUPFAM" id="SSF56935">
    <property type="entry name" value="Porins"/>
    <property type="match status" value="1"/>
</dbReference>